<sequence>MKQMWRTWPVYRNAPNSATLNEIREKFGLPDGEDWIRPAAGLGMVDGKLKLWTEKEEDFFQYLKRELRTNGRASILALSAAPQEDLQRIHGLVLWRSTLVNYRVTWVGAPADEQNRHPYARRFLQIAPVDAVPKNVSDHETIIESAEHEGTLPPLMIDPKEIPFPDEPSVLLASSFSNKPNKQLWFLPPVRTEGHPDMGKRSYFFSQSREFRQCLRGVAKISNQWEEPVAVTLQRLADEPALRDILLDGGALCVEESEGEATRIVLDVRPPEKGITAAIRSRVILGDPVLLADLPPGAKELALELRRDIEAIVPGGRIREAKGEGVDWSVPQTDERDIAEAGGVTEMKGYWHHLFALRQHVTDRAGDSSPLWNIVLRHSAPDGKYNHPYVLDLFSLNFWRQPWGRPAQATAWNQAVGDLLARELVGKPETPQERSERRWEGRHTLTQLEDHVVVAYGGDLALSDVLEWRLLYPLGTVIYARSLLLDQERRSRLDSELVLA</sequence>
<evidence type="ECO:0000313" key="2">
    <source>
        <dbReference type="Proteomes" id="UP000697998"/>
    </source>
</evidence>
<reference evidence="1 2" key="1">
    <citation type="submission" date="2020-10" db="EMBL/GenBank/DDBJ databases">
        <title>Connecting structure to function with the recovery of over 1000 high-quality activated sludge metagenome-assembled genomes encoding full-length rRNA genes using long-read sequencing.</title>
        <authorList>
            <person name="Singleton C.M."/>
            <person name="Petriglieri F."/>
            <person name="Kristensen J.M."/>
            <person name="Kirkegaard R.H."/>
            <person name="Michaelsen T.Y."/>
            <person name="Andersen M.H."/>
            <person name="Karst S.M."/>
            <person name="Dueholm M.S."/>
            <person name="Nielsen P.H."/>
            <person name="Albertsen M."/>
        </authorList>
    </citation>
    <scope>NUCLEOTIDE SEQUENCE [LARGE SCALE GENOMIC DNA]</scope>
    <source>
        <strain evidence="1">EsbW_18-Q3-R4-48_BATAC.285</strain>
    </source>
</reference>
<accession>A0A935PVS3</accession>
<name>A0A935PVS3_9PROT</name>
<dbReference type="Proteomes" id="UP000697998">
    <property type="component" value="Unassembled WGS sequence"/>
</dbReference>
<gene>
    <name evidence="1" type="ORF">IPJ27_05465</name>
</gene>
<evidence type="ECO:0000313" key="1">
    <source>
        <dbReference type="EMBL" id="MBK7674245.1"/>
    </source>
</evidence>
<comment type="caution">
    <text evidence="1">The sequence shown here is derived from an EMBL/GenBank/DDBJ whole genome shotgun (WGS) entry which is preliminary data.</text>
</comment>
<proteinExistence type="predicted"/>
<organism evidence="1 2">
    <name type="scientific">Candidatus Accumulibacter proximus</name>
    <dbReference type="NCBI Taxonomy" id="2954385"/>
    <lineage>
        <taxon>Bacteria</taxon>
        <taxon>Pseudomonadati</taxon>
        <taxon>Pseudomonadota</taxon>
        <taxon>Betaproteobacteria</taxon>
        <taxon>Candidatus Accumulibacter</taxon>
    </lineage>
</organism>
<protein>
    <submittedName>
        <fullName evidence="1">Uncharacterized protein</fullName>
    </submittedName>
</protein>
<dbReference type="AlphaFoldDB" id="A0A935PVS3"/>
<dbReference type="EMBL" id="JADJMH010000002">
    <property type="protein sequence ID" value="MBK7674245.1"/>
    <property type="molecule type" value="Genomic_DNA"/>
</dbReference>